<organism evidence="1 2">
    <name type="scientific">Amanita muscaria (strain Koide BX008)</name>
    <dbReference type="NCBI Taxonomy" id="946122"/>
    <lineage>
        <taxon>Eukaryota</taxon>
        <taxon>Fungi</taxon>
        <taxon>Dikarya</taxon>
        <taxon>Basidiomycota</taxon>
        <taxon>Agaricomycotina</taxon>
        <taxon>Agaricomycetes</taxon>
        <taxon>Agaricomycetidae</taxon>
        <taxon>Agaricales</taxon>
        <taxon>Pluteineae</taxon>
        <taxon>Amanitaceae</taxon>
        <taxon>Amanita</taxon>
    </lineage>
</organism>
<dbReference type="HOGENOM" id="CLU_2941240_0_0_1"/>
<sequence>MVSGNWYWEQKRGDECNTTKTSIYQRFVKHTNEVYLMEITTCALLLFPSRTMLCIKNRPA</sequence>
<proteinExistence type="predicted"/>
<gene>
    <name evidence="1" type="ORF">M378DRAFT_162429</name>
</gene>
<reference evidence="1 2" key="1">
    <citation type="submission" date="2014-04" db="EMBL/GenBank/DDBJ databases">
        <title>Evolutionary Origins and Diversification of the Mycorrhizal Mutualists.</title>
        <authorList>
            <consortium name="DOE Joint Genome Institute"/>
            <consortium name="Mycorrhizal Genomics Consortium"/>
            <person name="Kohler A."/>
            <person name="Kuo A."/>
            <person name="Nagy L.G."/>
            <person name="Floudas D."/>
            <person name="Copeland A."/>
            <person name="Barry K.W."/>
            <person name="Cichocki N."/>
            <person name="Veneault-Fourrey C."/>
            <person name="LaButti K."/>
            <person name="Lindquist E.A."/>
            <person name="Lipzen A."/>
            <person name="Lundell T."/>
            <person name="Morin E."/>
            <person name="Murat C."/>
            <person name="Riley R."/>
            <person name="Ohm R."/>
            <person name="Sun H."/>
            <person name="Tunlid A."/>
            <person name="Henrissat B."/>
            <person name="Grigoriev I.V."/>
            <person name="Hibbett D.S."/>
            <person name="Martin F."/>
        </authorList>
    </citation>
    <scope>NUCLEOTIDE SEQUENCE [LARGE SCALE GENOMIC DNA]</scope>
    <source>
        <strain evidence="1 2">Koide BX008</strain>
    </source>
</reference>
<accession>A0A0C2X788</accession>
<name>A0A0C2X788_AMAMK</name>
<evidence type="ECO:0000313" key="1">
    <source>
        <dbReference type="EMBL" id="KIL65166.1"/>
    </source>
</evidence>
<dbReference type="Proteomes" id="UP000054549">
    <property type="component" value="Unassembled WGS sequence"/>
</dbReference>
<keyword evidence="2" id="KW-1185">Reference proteome</keyword>
<dbReference type="EMBL" id="KN818244">
    <property type="protein sequence ID" value="KIL65166.1"/>
    <property type="molecule type" value="Genomic_DNA"/>
</dbReference>
<evidence type="ECO:0000313" key="2">
    <source>
        <dbReference type="Proteomes" id="UP000054549"/>
    </source>
</evidence>
<dbReference type="InParanoid" id="A0A0C2X788"/>
<protein>
    <submittedName>
        <fullName evidence="1">Uncharacterized protein</fullName>
    </submittedName>
</protein>
<dbReference type="AlphaFoldDB" id="A0A0C2X788"/>